<feature type="domain" description="Methyltransferase" evidence="1">
    <location>
        <begin position="72"/>
        <end position="166"/>
    </location>
</feature>
<gene>
    <name evidence="2" type="ORF">BJ970_004844</name>
</gene>
<dbReference type="CDD" id="cd02440">
    <property type="entry name" value="AdoMet_MTases"/>
    <property type="match status" value="1"/>
</dbReference>
<evidence type="ECO:0000313" key="2">
    <source>
        <dbReference type="EMBL" id="MBB5157310.1"/>
    </source>
</evidence>
<accession>A0A840QC07</accession>
<dbReference type="PANTHER" id="PTHR44068:SF11">
    <property type="entry name" value="GERANYL DIPHOSPHATE 2-C-METHYLTRANSFERASE"/>
    <property type="match status" value="1"/>
</dbReference>
<dbReference type="GO" id="GO:0008168">
    <property type="term" value="F:methyltransferase activity"/>
    <property type="evidence" value="ECO:0007669"/>
    <property type="project" value="UniProtKB-KW"/>
</dbReference>
<dbReference type="AlphaFoldDB" id="A0A840QC07"/>
<dbReference type="InterPro" id="IPR041698">
    <property type="entry name" value="Methyltransf_25"/>
</dbReference>
<keyword evidence="2" id="KW-0808">Transferase</keyword>
<name>A0A840QC07_9PSEU</name>
<keyword evidence="2" id="KW-0489">Methyltransferase</keyword>
<organism evidence="2 3">
    <name type="scientific">Saccharopolyspora phatthalungensis</name>
    <dbReference type="NCBI Taxonomy" id="664693"/>
    <lineage>
        <taxon>Bacteria</taxon>
        <taxon>Bacillati</taxon>
        <taxon>Actinomycetota</taxon>
        <taxon>Actinomycetes</taxon>
        <taxon>Pseudonocardiales</taxon>
        <taxon>Pseudonocardiaceae</taxon>
        <taxon>Saccharopolyspora</taxon>
    </lineage>
</organism>
<dbReference type="Pfam" id="PF13649">
    <property type="entry name" value="Methyltransf_25"/>
    <property type="match status" value="1"/>
</dbReference>
<proteinExistence type="predicted"/>
<dbReference type="RefSeq" id="WP_184728281.1">
    <property type="nucleotide sequence ID" value="NZ_JACHIW010000001.1"/>
</dbReference>
<dbReference type="GO" id="GO:0032259">
    <property type="term" value="P:methylation"/>
    <property type="evidence" value="ECO:0007669"/>
    <property type="project" value="UniProtKB-KW"/>
</dbReference>
<dbReference type="Gene3D" id="3.40.50.150">
    <property type="entry name" value="Vaccinia Virus protein VP39"/>
    <property type="match status" value="1"/>
</dbReference>
<evidence type="ECO:0000259" key="1">
    <source>
        <dbReference type="Pfam" id="PF13649"/>
    </source>
</evidence>
<dbReference type="InterPro" id="IPR029063">
    <property type="entry name" value="SAM-dependent_MTases_sf"/>
</dbReference>
<dbReference type="SUPFAM" id="SSF53335">
    <property type="entry name" value="S-adenosyl-L-methionine-dependent methyltransferases"/>
    <property type="match status" value="1"/>
</dbReference>
<sequence length="285" mass="31065">MTLITEDTLWAPEEIGVRYDKIAKVPAVLSLGENLHFGYWDDPAAVGDIADAMTRLSSVVFGKLDVGPGHRVLDVGCGVGGPAVRLAKTTGAEVVGITVSQEQVRKASELAEAEGVAHLARFQLADAMNLPFQEGEFDAAFALESIMHMDRVGVLSRVARVLRPGGQLALTDEVLLAPIPADRAEDEDILVRYMRSNLIRSLATVEGYPALLVEAGFVDGEVLDVSANVITLTFQTLWQRAQENARKILSDMGSQQRDVDEELQVWQRLAEIPEFGYLVVSARRP</sequence>
<dbReference type="Proteomes" id="UP000584374">
    <property type="component" value="Unassembled WGS sequence"/>
</dbReference>
<comment type="caution">
    <text evidence="2">The sequence shown here is derived from an EMBL/GenBank/DDBJ whole genome shotgun (WGS) entry which is preliminary data.</text>
</comment>
<dbReference type="EMBL" id="JACHIW010000001">
    <property type="protein sequence ID" value="MBB5157310.1"/>
    <property type="molecule type" value="Genomic_DNA"/>
</dbReference>
<dbReference type="PANTHER" id="PTHR44068">
    <property type="entry name" value="ZGC:194242"/>
    <property type="match status" value="1"/>
</dbReference>
<evidence type="ECO:0000313" key="3">
    <source>
        <dbReference type="Proteomes" id="UP000584374"/>
    </source>
</evidence>
<dbReference type="InterPro" id="IPR050447">
    <property type="entry name" value="Erg6_SMT_methyltransf"/>
</dbReference>
<reference evidence="2 3" key="1">
    <citation type="submission" date="2020-08" db="EMBL/GenBank/DDBJ databases">
        <title>Sequencing the genomes of 1000 actinobacteria strains.</title>
        <authorList>
            <person name="Klenk H.-P."/>
        </authorList>
    </citation>
    <scope>NUCLEOTIDE SEQUENCE [LARGE SCALE GENOMIC DNA]</scope>
    <source>
        <strain evidence="2 3">DSM 45584</strain>
    </source>
</reference>
<protein>
    <submittedName>
        <fullName evidence="2">SAM-dependent methyltransferase</fullName>
    </submittedName>
</protein>
<keyword evidence="3" id="KW-1185">Reference proteome</keyword>